<comment type="caution">
    <text evidence="3">The sequence shown here is derived from an EMBL/GenBank/DDBJ whole genome shotgun (WGS) entry which is preliminary data.</text>
</comment>
<evidence type="ECO:0000256" key="1">
    <source>
        <dbReference type="SAM" id="MobiDB-lite"/>
    </source>
</evidence>
<feature type="transmembrane region" description="Helical" evidence="2">
    <location>
        <begin position="131"/>
        <end position="148"/>
    </location>
</feature>
<gene>
    <name evidence="3" type="ORF">FNT36_00750</name>
</gene>
<reference evidence="3 4" key="1">
    <citation type="submission" date="2019-07" db="EMBL/GenBank/DDBJ databases">
        <title>Hymenobacter sp. straun FUR1 Genome sequencing and assembly.</title>
        <authorList>
            <person name="Chhetri G."/>
        </authorList>
    </citation>
    <scope>NUCLEOTIDE SEQUENCE [LARGE SCALE GENOMIC DNA]</scope>
    <source>
        <strain evidence="3 4">Fur1</strain>
    </source>
</reference>
<evidence type="ECO:0000256" key="2">
    <source>
        <dbReference type="SAM" id="Phobius"/>
    </source>
</evidence>
<dbReference type="AlphaFoldDB" id="A0A558C1I9"/>
<feature type="compositionally biased region" description="Pro residues" evidence="1">
    <location>
        <begin position="1"/>
        <end position="14"/>
    </location>
</feature>
<keyword evidence="2" id="KW-0472">Membrane</keyword>
<evidence type="ECO:0000313" key="3">
    <source>
        <dbReference type="EMBL" id="TVT42653.1"/>
    </source>
</evidence>
<evidence type="ECO:0000313" key="4">
    <source>
        <dbReference type="Proteomes" id="UP000317624"/>
    </source>
</evidence>
<organism evidence="3 4">
    <name type="scientific">Hymenobacter setariae</name>
    <dbReference type="NCBI Taxonomy" id="2594794"/>
    <lineage>
        <taxon>Bacteria</taxon>
        <taxon>Pseudomonadati</taxon>
        <taxon>Bacteroidota</taxon>
        <taxon>Cytophagia</taxon>
        <taxon>Cytophagales</taxon>
        <taxon>Hymenobacteraceae</taxon>
        <taxon>Hymenobacter</taxon>
    </lineage>
</organism>
<keyword evidence="4" id="KW-1185">Reference proteome</keyword>
<dbReference type="EMBL" id="VMRJ01000001">
    <property type="protein sequence ID" value="TVT42653.1"/>
    <property type="molecule type" value="Genomic_DNA"/>
</dbReference>
<proteinExistence type="predicted"/>
<accession>A0A558C1I9</accession>
<feature type="transmembrane region" description="Helical" evidence="2">
    <location>
        <begin position="106"/>
        <end position="125"/>
    </location>
</feature>
<feature type="compositionally biased region" description="Low complexity" evidence="1">
    <location>
        <begin position="26"/>
        <end position="57"/>
    </location>
</feature>
<keyword evidence="2" id="KW-1133">Transmembrane helix</keyword>
<sequence>MPEPSPTQPDPPAAGPRVSAPAWVLSSTATASDRPPAPSTPATSSLPEAVVPPVVELPAPPPPLPPLPTVQSPDGRLVLTDTHLTVLGQTFGLRELERAEVHHVRWVLWVLLGGLGLAVVLIAFLQNWLHTGPAMLGMATTALLLAYGQRGTNRLRLWRLSNSAAHFALPGDLSLWQRLVGELNRRIARTHDRAAAEAAYLLALAEAEAARQAADTSASTFPPPPAY</sequence>
<feature type="region of interest" description="Disordered" evidence="1">
    <location>
        <begin position="1"/>
        <end position="63"/>
    </location>
</feature>
<dbReference type="Proteomes" id="UP000317624">
    <property type="component" value="Unassembled WGS sequence"/>
</dbReference>
<protein>
    <submittedName>
        <fullName evidence="3">Uncharacterized protein</fullName>
    </submittedName>
</protein>
<name>A0A558C1I9_9BACT</name>
<keyword evidence="2" id="KW-0812">Transmembrane</keyword>